<organism evidence="4 5">
    <name type="scientific">Ascobolus immersus RN42</name>
    <dbReference type="NCBI Taxonomy" id="1160509"/>
    <lineage>
        <taxon>Eukaryota</taxon>
        <taxon>Fungi</taxon>
        <taxon>Dikarya</taxon>
        <taxon>Ascomycota</taxon>
        <taxon>Pezizomycotina</taxon>
        <taxon>Pezizomycetes</taxon>
        <taxon>Pezizales</taxon>
        <taxon>Ascobolaceae</taxon>
        <taxon>Ascobolus</taxon>
    </lineage>
</organism>
<feature type="domain" description="Dynamin N-terminal" evidence="3">
    <location>
        <begin position="23"/>
        <end position="92"/>
    </location>
</feature>
<dbReference type="AlphaFoldDB" id="A0A3N4I3K3"/>
<keyword evidence="1" id="KW-0175">Coiled coil</keyword>
<dbReference type="PANTHER" id="PTHR36681">
    <property type="entry name" value="NUCLEAR GTPASE, GERMINAL CENTER-ASSOCIATED, TANDEM DUPLICATE 3"/>
    <property type="match status" value="1"/>
</dbReference>
<evidence type="ECO:0000256" key="1">
    <source>
        <dbReference type="SAM" id="Coils"/>
    </source>
</evidence>
<feature type="compositionally biased region" description="Acidic residues" evidence="2">
    <location>
        <begin position="232"/>
        <end position="263"/>
    </location>
</feature>
<dbReference type="Gene3D" id="3.40.50.300">
    <property type="entry name" value="P-loop containing nucleotide triphosphate hydrolases"/>
    <property type="match status" value="1"/>
</dbReference>
<gene>
    <name evidence="4" type="ORF">BJ508DRAFT_128687</name>
</gene>
<evidence type="ECO:0000256" key="2">
    <source>
        <dbReference type="SAM" id="MobiDB-lite"/>
    </source>
</evidence>
<reference evidence="4 5" key="1">
    <citation type="journal article" date="2018" name="Nat. Ecol. Evol.">
        <title>Pezizomycetes genomes reveal the molecular basis of ectomycorrhizal truffle lifestyle.</title>
        <authorList>
            <person name="Murat C."/>
            <person name="Payen T."/>
            <person name="Noel B."/>
            <person name="Kuo A."/>
            <person name="Morin E."/>
            <person name="Chen J."/>
            <person name="Kohler A."/>
            <person name="Krizsan K."/>
            <person name="Balestrini R."/>
            <person name="Da Silva C."/>
            <person name="Montanini B."/>
            <person name="Hainaut M."/>
            <person name="Levati E."/>
            <person name="Barry K.W."/>
            <person name="Belfiori B."/>
            <person name="Cichocki N."/>
            <person name="Clum A."/>
            <person name="Dockter R.B."/>
            <person name="Fauchery L."/>
            <person name="Guy J."/>
            <person name="Iotti M."/>
            <person name="Le Tacon F."/>
            <person name="Lindquist E.A."/>
            <person name="Lipzen A."/>
            <person name="Malagnac F."/>
            <person name="Mello A."/>
            <person name="Molinier V."/>
            <person name="Miyauchi S."/>
            <person name="Poulain J."/>
            <person name="Riccioni C."/>
            <person name="Rubini A."/>
            <person name="Sitrit Y."/>
            <person name="Splivallo R."/>
            <person name="Traeger S."/>
            <person name="Wang M."/>
            <person name="Zifcakova L."/>
            <person name="Wipf D."/>
            <person name="Zambonelli A."/>
            <person name="Paolocci F."/>
            <person name="Nowrousian M."/>
            <person name="Ottonello S."/>
            <person name="Baldrian P."/>
            <person name="Spatafora J.W."/>
            <person name="Henrissat B."/>
            <person name="Nagy L.G."/>
            <person name="Aury J.M."/>
            <person name="Wincker P."/>
            <person name="Grigoriev I.V."/>
            <person name="Bonfante P."/>
            <person name="Martin F.M."/>
        </authorList>
    </citation>
    <scope>NUCLEOTIDE SEQUENCE [LARGE SCALE GENOMIC DNA]</scope>
    <source>
        <strain evidence="4 5">RN42</strain>
    </source>
</reference>
<protein>
    <recommendedName>
        <fullName evidence="3">Dynamin N-terminal domain-containing protein</fullName>
    </recommendedName>
</protein>
<dbReference type="Pfam" id="PF00350">
    <property type="entry name" value="Dynamin_N"/>
    <property type="match status" value="1"/>
</dbReference>
<dbReference type="STRING" id="1160509.A0A3N4I3K3"/>
<keyword evidence="5" id="KW-1185">Reference proteome</keyword>
<dbReference type="SUPFAM" id="SSF52540">
    <property type="entry name" value="P-loop containing nucleoside triphosphate hydrolases"/>
    <property type="match status" value="1"/>
</dbReference>
<dbReference type="EMBL" id="ML119687">
    <property type="protein sequence ID" value="RPA80579.1"/>
    <property type="molecule type" value="Genomic_DNA"/>
</dbReference>
<feature type="coiled-coil region" evidence="1">
    <location>
        <begin position="124"/>
        <end position="158"/>
    </location>
</feature>
<accession>A0A3N4I3K3</accession>
<evidence type="ECO:0000259" key="3">
    <source>
        <dbReference type="Pfam" id="PF00350"/>
    </source>
</evidence>
<evidence type="ECO:0000313" key="5">
    <source>
        <dbReference type="Proteomes" id="UP000275078"/>
    </source>
</evidence>
<dbReference type="Proteomes" id="UP000275078">
    <property type="component" value="Unassembled WGS sequence"/>
</dbReference>
<dbReference type="PANTHER" id="PTHR36681:SF3">
    <property type="entry name" value="NUCLEAR GTPASE, GERMINAL CENTER-ASSOCIATED, TANDEM DUPLICATE 3"/>
    <property type="match status" value="1"/>
</dbReference>
<dbReference type="InterPro" id="IPR027417">
    <property type="entry name" value="P-loop_NTPase"/>
</dbReference>
<evidence type="ECO:0000313" key="4">
    <source>
        <dbReference type="EMBL" id="RPA80579.1"/>
    </source>
</evidence>
<feature type="compositionally biased region" description="Basic and acidic residues" evidence="2">
    <location>
        <begin position="212"/>
        <end position="226"/>
    </location>
</feature>
<sequence length="491" mass="56321">MVSHQHTDDSDSDRKLQFWPLIKKIHVYIRAPLLKYGVTLIDLPGTHDANAGRAAIAEKHMKECTHFFIIADIKRAMDNSTAKQLISELFTNKGETATNDMVENVSFVCTSSDNIDKSETYSALAVFRKEMEAVEDHLEALKRQHVEAIKAEKRYKEEVILVDTQLRKAGKRLSVWMRRKNQARKKNWQWPVYFMKKLNSAIRNSSRKRKRADSEETPTKRQKQEDFGYEVPDSDAEDDDDEDEDESEESDDDDDDDDVEFSDDTVPAPTLAKNPDELQEIIKQFRAIKETLRKQKTAAKRAQAAESDRIPILAQEVADLEVSISERCVAARNAFVRKKIKQQYAYIIEEADEELKENAGPNSSNFELSRNYRAIEEQFRVFCVSSHGYQKLQGRLGGKDGKFQNLEATEIPALQRHVHDLAKQPHRVAAVDFSAQFSKFLNSFNIWRTSEEDRGAEGTLSEKYRAAKTVETALDAMKKVYLPSPTTMYSH</sequence>
<proteinExistence type="predicted"/>
<dbReference type="OrthoDB" id="3598281at2759"/>
<feature type="region of interest" description="Disordered" evidence="2">
    <location>
        <begin position="204"/>
        <end position="277"/>
    </location>
</feature>
<name>A0A3N4I3K3_ASCIM</name>
<dbReference type="InterPro" id="IPR045063">
    <property type="entry name" value="Dynamin_N"/>
</dbReference>